<evidence type="ECO:0000256" key="1">
    <source>
        <dbReference type="ARBA" id="ARBA00022603"/>
    </source>
</evidence>
<dbReference type="CDD" id="cd02440">
    <property type="entry name" value="AdoMet_MTases"/>
    <property type="match status" value="1"/>
</dbReference>
<dbReference type="GO" id="GO:0032259">
    <property type="term" value="P:methylation"/>
    <property type="evidence" value="ECO:0007669"/>
    <property type="project" value="UniProtKB-KW"/>
</dbReference>
<gene>
    <name evidence="5" type="primary">prmB</name>
    <name evidence="5" type="ORF">NCTC13337_02344</name>
</gene>
<evidence type="ECO:0000256" key="2">
    <source>
        <dbReference type="ARBA" id="ARBA00022679"/>
    </source>
</evidence>
<dbReference type="PROSITE" id="PS00092">
    <property type="entry name" value="N6_MTASE"/>
    <property type="match status" value="1"/>
</dbReference>
<dbReference type="Pfam" id="PF05175">
    <property type="entry name" value="MTS"/>
    <property type="match status" value="1"/>
</dbReference>
<dbReference type="GO" id="GO:0005840">
    <property type="term" value="C:ribosome"/>
    <property type="evidence" value="ECO:0007669"/>
    <property type="project" value="UniProtKB-KW"/>
</dbReference>
<dbReference type="InterPro" id="IPR017127">
    <property type="entry name" value="Ribosome_uL3_MTase"/>
</dbReference>
<keyword evidence="5" id="KW-0687">Ribonucleoprotein</keyword>
<dbReference type="Gene3D" id="3.40.50.150">
    <property type="entry name" value="Vaccinia Virus protein VP39"/>
    <property type="match status" value="1"/>
</dbReference>
<dbReference type="GO" id="GO:0003676">
    <property type="term" value="F:nucleic acid binding"/>
    <property type="evidence" value="ECO:0007669"/>
    <property type="project" value="InterPro"/>
</dbReference>
<evidence type="ECO:0000313" key="6">
    <source>
        <dbReference type="Proteomes" id="UP000254601"/>
    </source>
</evidence>
<evidence type="ECO:0000256" key="3">
    <source>
        <dbReference type="ARBA" id="ARBA00022691"/>
    </source>
</evidence>
<dbReference type="OrthoDB" id="9800643at2"/>
<evidence type="ECO:0000313" key="5">
    <source>
        <dbReference type="EMBL" id="SUO97288.1"/>
    </source>
</evidence>
<feature type="domain" description="Methyltransferase small" evidence="4">
    <location>
        <begin position="124"/>
        <end position="214"/>
    </location>
</feature>
<dbReference type="PANTHER" id="PTHR47806">
    <property type="entry name" value="50S RIBOSOMAL PROTEIN L3 GLUTAMINE METHYLTRANSFERASE"/>
    <property type="match status" value="1"/>
</dbReference>
<dbReference type="AlphaFoldDB" id="A0A380MYC2"/>
<dbReference type="Proteomes" id="UP000254601">
    <property type="component" value="Unassembled WGS sequence"/>
</dbReference>
<dbReference type="NCBIfam" id="TIGR00536">
    <property type="entry name" value="hemK_fam"/>
    <property type="match status" value="1"/>
</dbReference>
<keyword evidence="1 5" id="KW-0489">Methyltransferase</keyword>
<accession>A0A380MYC2</accession>
<keyword evidence="5" id="KW-0689">Ribosomal protein</keyword>
<dbReference type="InterPro" id="IPR029063">
    <property type="entry name" value="SAM-dependent_MTases_sf"/>
</dbReference>
<dbReference type="EC" id="2.1.1.-" evidence="5"/>
<reference evidence="5 6" key="1">
    <citation type="submission" date="2018-06" db="EMBL/GenBank/DDBJ databases">
        <authorList>
            <consortium name="Pathogen Informatics"/>
            <person name="Doyle S."/>
        </authorList>
    </citation>
    <scope>NUCLEOTIDE SEQUENCE [LARGE SCALE GENOMIC DNA]</scope>
    <source>
        <strain evidence="5 6">NCTC13337</strain>
    </source>
</reference>
<dbReference type="NCBIfam" id="TIGR03533">
    <property type="entry name" value="L3_gln_methyl"/>
    <property type="match status" value="1"/>
</dbReference>
<dbReference type="EMBL" id="UHIC01000001">
    <property type="protein sequence ID" value="SUO97288.1"/>
    <property type="molecule type" value="Genomic_DNA"/>
</dbReference>
<name>A0A380MYC2_9GAMM</name>
<sequence>MKNLLTVLDWIRYGASRLAESNVYYGHGTDNALDESAALVLGMLKLPFDISPTYFQAHLTEKEKEKLVWGLEQRIQARLPVPYITHRTLYGGYEFYIDQRALIPRSPIAELIEKDLMPYWQGQEPERILDLCCGSGCIGILAKYRYPEAEVVLADIDLDALEVAEINLERAGMQSCGIEVCHSDTFEAVTGTFDWILCNPPYVEAEEMQEIADEYRHEPIQALVSGEYGLDLTQKILHQAADYLTENGILILEVGMTWPILEEVYPEIGFDWVEFERGGEGVFAVGRDELLAWREAGLI</sequence>
<keyword evidence="6" id="KW-1185">Reference proteome</keyword>
<dbReference type="SUPFAM" id="SSF53335">
    <property type="entry name" value="S-adenosyl-L-methionine-dependent methyltransferases"/>
    <property type="match status" value="1"/>
</dbReference>
<dbReference type="InterPro" id="IPR007848">
    <property type="entry name" value="Small_mtfrase_dom"/>
</dbReference>
<dbReference type="GO" id="GO:0005829">
    <property type="term" value="C:cytosol"/>
    <property type="evidence" value="ECO:0007669"/>
    <property type="project" value="TreeGrafter"/>
</dbReference>
<dbReference type="RefSeq" id="WP_072576288.1">
    <property type="nucleotide sequence ID" value="NZ_LWHB01000062.1"/>
</dbReference>
<keyword evidence="3" id="KW-0949">S-adenosyl-L-methionine</keyword>
<dbReference type="PIRSF" id="PIRSF037167">
    <property type="entry name" value="Mtase_YfcB_prd"/>
    <property type="match status" value="1"/>
</dbReference>
<dbReference type="GO" id="GO:0036009">
    <property type="term" value="F:protein-glutamine N-methyltransferase activity"/>
    <property type="evidence" value="ECO:0007669"/>
    <property type="project" value="InterPro"/>
</dbReference>
<proteinExistence type="predicted"/>
<evidence type="ECO:0000259" key="4">
    <source>
        <dbReference type="Pfam" id="PF05175"/>
    </source>
</evidence>
<dbReference type="InterPro" id="IPR004556">
    <property type="entry name" value="HemK-like"/>
</dbReference>
<protein>
    <submittedName>
        <fullName evidence="5">50S ribosomal protein L3 glutamine methyltransferase</fullName>
        <ecNumber evidence="5">2.1.1.-</ecNumber>
    </submittedName>
</protein>
<organism evidence="5 6">
    <name type="scientific">Suttonella ornithocola</name>
    <dbReference type="NCBI Taxonomy" id="279832"/>
    <lineage>
        <taxon>Bacteria</taxon>
        <taxon>Pseudomonadati</taxon>
        <taxon>Pseudomonadota</taxon>
        <taxon>Gammaproteobacteria</taxon>
        <taxon>Cardiobacteriales</taxon>
        <taxon>Cardiobacteriaceae</taxon>
        <taxon>Suttonella</taxon>
    </lineage>
</organism>
<dbReference type="InterPro" id="IPR002052">
    <property type="entry name" value="DNA_methylase_N6_adenine_CS"/>
</dbReference>
<dbReference type="PANTHER" id="PTHR47806:SF1">
    <property type="entry name" value="RIBOSOMAL PROTEIN UL3 GLUTAMINE METHYLTRANSFERASE"/>
    <property type="match status" value="1"/>
</dbReference>
<keyword evidence="2 5" id="KW-0808">Transferase</keyword>